<protein>
    <submittedName>
        <fullName evidence="2">Uncharacterized protein</fullName>
    </submittedName>
</protein>
<dbReference type="InParanoid" id="Q2HEF4"/>
<dbReference type="VEuPathDB" id="FungiDB:CHGG_01400"/>
<dbReference type="RefSeq" id="XP_001220621.1">
    <property type="nucleotide sequence ID" value="XM_001220620.1"/>
</dbReference>
<proteinExistence type="predicted"/>
<sequence length="41" mass="4192">MSGPIGDAPAVHSTAGGGPQDLLRRATQAMMSNLITDSRLP</sequence>
<accession>Q2HEF4</accession>
<keyword evidence="3" id="KW-1185">Reference proteome</keyword>
<dbReference type="HOGENOM" id="CLU_3279402_0_0_1"/>
<dbReference type="EMBL" id="CH408029">
    <property type="protein sequence ID" value="EAQ93165.1"/>
    <property type="molecule type" value="Genomic_DNA"/>
</dbReference>
<dbReference type="AlphaFoldDB" id="Q2HEF4"/>
<dbReference type="GeneID" id="4387723"/>
<feature type="region of interest" description="Disordered" evidence="1">
    <location>
        <begin position="1"/>
        <end position="20"/>
    </location>
</feature>
<gene>
    <name evidence="2" type="ORF">CHGG_01400</name>
</gene>
<name>Q2HEF4_CHAGB</name>
<evidence type="ECO:0000313" key="3">
    <source>
        <dbReference type="Proteomes" id="UP000001056"/>
    </source>
</evidence>
<evidence type="ECO:0000313" key="2">
    <source>
        <dbReference type="EMBL" id="EAQ93165.1"/>
    </source>
</evidence>
<dbReference type="Proteomes" id="UP000001056">
    <property type="component" value="Unassembled WGS sequence"/>
</dbReference>
<organism evidence="2 3">
    <name type="scientific">Chaetomium globosum (strain ATCC 6205 / CBS 148.51 / DSM 1962 / NBRC 6347 / NRRL 1970)</name>
    <name type="common">Soil fungus</name>
    <dbReference type="NCBI Taxonomy" id="306901"/>
    <lineage>
        <taxon>Eukaryota</taxon>
        <taxon>Fungi</taxon>
        <taxon>Dikarya</taxon>
        <taxon>Ascomycota</taxon>
        <taxon>Pezizomycotina</taxon>
        <taxon>Sordariomycetes</taxon>
        <taxon>Sordariomycetidae</taxon>
        <taxon>Sordariales</taxon>
        <taxon>Chaetomiaceae</taxon>
        <taxon>Chaetomium</taxon>
    </lineage>
</organism>
<evidence type="ECO:0000256" key="1">
    <source>
        <dbReference type="SAM" id="MobiDB-lite"/>
    </source>
</evidence>
<reference evidence="3" key="1">
    <citation type="journal article" date="2015" name="Genome Announc.">
        <title>Draft genome sequence of the cellulolytic fungus Chaetomium globosum.</title>
        <authorList>
            <person name="Cuomo C.A."/>
            <person name="Untereiner W.A."/>
            <person name="Ma L.-J."/>
            <person name="Grabherr M."/>
            <person name="Birren B.W."/>
        </authorList>
    </citation>
    <scope>NUCLEOTIDE SEQUENCE [LARGE SCALE GENOMIC DNA]</scope>
    <source>
        <strain evidence="3">ATCC 6205 / CBS 148.51 / DSM 1962 / NBRC 6347 / NRRL 1970</strain>
    </source>
</reference>